<dbReference type="AlphaFoldDB" id="A0A1H5C5K8"/>
<dbReference type="EMBL" id="FNSO01000004">
    <property type="protein sequence ID" value="SED61654.1"/>
    <property type="molecule type" value="Genomic_DNA"/>
</dbReference>
<dbReference type="Proteomes" id="UP000199622">
    <property type="component" value="Unassembled WGS sequence"/>
</dbReference>
<reference evidence="2" key="1">
    <citation type="submission" date="2016-10" db="EMBL/GenBank/DDBJ databases">
        <authorList>
            <person name="Varghese N."/>
            <person name="Submissions S."/>
        </authorList>
    </citation>
    <scope>NUCLEOTIDE SEQUENCE [LARGE SCALE GENOMIC DNA]</scope>
    <source>
        <strain evidence="2">DSM 44544</strain>
    </source>
</reference>
<evidence type="ECO:0000313" key="1">
    <source>
        <dbReference type="EMBL" id="SED61654.1"/>
    </source>
</evidence>
<keyword evidence="2" id="KW-1185">Reference proteome</keyword>
<dbReference type="OrthoDB" id="4324016at2"/>
<dbReference type="RefSeq" id="WP_091317902.1">
    <property type="nucleotide sequence ID" value="NZ_FNSO01000004.1"/>
</dbReference>
<sequence>MLYLADGAAAEVVPGSRLREPALLALDGLVVSAWAADGPGGYEDYLLRTHGNAWGLWTEGDEFRFDATTGLLESLSVHLPEDNLADPGALASWLALPPVAGVPRRTDQKAFATDVAAERWCAEDGSVLAGLYGPAVGVPAEPLRLRVTDEFDLLFADGLLVGWMLENPERHLVGPADETLDAHPPDPDFAVLLKQYFDLVDHPHMAELFEEEAPEGRQLLAGLRERIALDRGATHRRAVLAKKVEDLDAQWYGSA</sequence>
<proteinExistence type="predicted"/>
<accession>A0A1H5C5K8</accession>
<dbReference type="STRING" id="208445.SAMN04489727_8596"/>
<gene>
    <name evidence="1" type="ORF">SAMN04489727_8596</name>
</gene>
<protein>
    <submittedName>
        <fullName evidence="1">Uncharacterized protein</fullName>
    </submittedName>
</protein>
<evidence type="ECO:0000313" key="2">
    <source>
        <dbReference type="Proteomes" id="UP000199622"/>
    </source>
</evidence>
<organism evidence="1 2">
    <name type="scientific">Amycolatopsis tolypomycina</name>
    <dbReference type="NCBI Taxonomy" id="208445"/>
    <lineage>
        <taxon>Bacteria</taxon>
        <taxon>Bacillati</taxon>
        <taxon>Actinomycetota</taxon>
        <taxon>Actinomycetes</taxon>
        <taxon>Pseudonocardiales</taxon>
        <taxon>Pseudonocardiaceae</taxon>
        <taxon>Amycolatopsis</taxon>
    </lineage>
</organism>
<name>A0A1H5C5K8_9PSEU</name>